<dbReference type="GO" id="GO:0016020">
    <property type="term" value="C:membrane"/>
    <property type="evidence" value="ECO:0007669"/>
    <property type="project" value="UniProtKB-SubCell"/>
</dbReference>
<protein>
    <submittedName>
        <fullName evidence="8">G-protein coupled receptors family 1 profile domain-containing protein</fullName>
    </submittedName>
</protein>
<feature type="transmembrane region" description="Helical" evidence="5">
    <location>
        <begin position="97"/>
        <end position="116"/>
    </location>
</feature>
<feature type="transmembrane region" description="Helical" evidence="5">
    <location>
        <begin position="181"/>
        <end position="203"/>
    </location>
</feature>
<dbReference type="AlphaFoldDB" id="A0A914WWY8"/>
<evidence type="ECO:0000259" key="6">
    <source>
        <dbReference type="PROSITE" id="PS50262"/>
    </source>
</evidence>
<dbReference type="WBParaSite" id="PSAMB.scaffold556size47244.g6848.t1">
    <property type="protein sequence ID" value="PSAMB.scaffold556size47244.g6848.t1"/>
    <property type="gene ID" value="PSAMB.scaffold556size47244.g6848"/>
</dbReference>
<organism evidence="7 8">
    <name type="scientific">Plectus sambesii</name>
    <dbReference type="NCBI Taxonomy" id="2011161"/>
    <lineage>
        <taxon>Eukaryota</taxon>
        <taxon>Metazoa</taxon>
        <taxon>Ecdysozoa</taxon>
        <taxon>Nematoda</taxon>
        <taxon>Chromadorea</taxon>
        <taxon>Plectida</taxon>
        <taxon>Plectina</taxon>
        <taxon>Plectoidea</taxon>
        <taxon>Plectidae</taxon>
        <taxon>Plectus</taxon>
    </lineage>
</organism>
<evidence type="ECO:0000256" key="2">
    <source>
        <dbReference type="ARBA" id="ARBA00022692"/>
    </source>
</evidence>
<dbReference type="PROSITE" id="PS50262">
    <property type="entry name" value="G_PROTEIN_RECEP_F1_2"/>
    <property type="match status" value="1"/>
</dbReference>
<feature type="transmembrane region" description="Helical" evidence="5">
    <location>
        <begin position="54"/>
        <end position="74"/>
    </location>
</feature>
<keyword evidence="2 5" id="KW-0812">Transmembrane</keyword>
<feature type="domain" description="G-protein coupled receptors family 1 profile" evidence="6">
    <location>
        <begin position="33"/>
        <end position="245"/>
    </location>
</feature>
<keyword evidence="3 5" id="KW-1133">Transmembrane helix</keyword>
<evidence type="ECO:0000256" key="1">
    <source>
        <dbReference type="ARBA" id="ARBA00004370"/>
    </source>
</evidence>
<reference evidence="8" key="1">
    <citation type="submission" date="2022-11" db="UniProtKB">
        <authorList>
            <consortium name="WormBaseParasite"/>
        </authorList>
    </citation>
    <scope>IDENTIFICATION</scope>
</reference>
<dbReference type="Gene3D" id="1.20.1070.10">
    <property type="entry name" value="Rhodopsin 7-helix transmembrane proteins"/>
    <property type="match status" value="1"/>
</dbReference>
<proteinExistence type="predicted"/>
<feature type="transmembrane region" description="Helical" evidence="5">
    <location>
        <begin position="137"/>
        <end position="161"/>
    </location>
</feature>
<feature type="transmembrane region" description="Helical" evidence="5">
    <location>
        <begin position="224"/>
        <end position="247"/>
    </location>
</feature>
<feature type="transmembrane region" description="Helical" evidence="5">
    <location>
        <begin position="22"/>
        <end position="42"/>
    </location>
</feature>
<name>A0A914WWY8_9BILA</name>
<evidence type="ECO:0000256" key="3">
    <source>
        <dbReference type="ARBA" id="ARBA00022989"/>
    </source>
</evidence>
<dbReference type="Proteomes" id="UP000887566">
    <property type="component" value="Unplaced"/>
</dbReference>
<accession>A0A914WWY8</accession>
<dbReference type="SUPFAM" id="SSF81321">
    <property type="entry name" value="Family A G protein-coupled receptor-like"/>
    <property type="match status" value="1"/>
</dbReference>
<dbReference type="InterPro" id="IPR019424">
    <property type="entry name" value="7TM_GPCR_Srsx"/>
</dbReference>
<sequence>MQCNGTPFSNASLANIINLNNLYIPFGSFASATNILFVLVVLSTKQMRQKYGAFGLLSFGYMLTEVGMVLLGSVRNKLISDNSYGTFSALDCFGRPWPYFFIVGGQLPAFVLFVMAGERIIAVFKPIFYRTYVTPKIRVIANIICVVLSVLSLLIGILFSYLNREVCTNPACSTIVSTGRIYGTFNYILIMPLPCVALVLNIIAYSGAKRLSMSTSMERELNKVLVSLVIAALAVILSVVPNIILWGQGVYWNIQSIGGYMYIGFCCNSAVELLAFTLLKEDFRNRLLFLISYGYLNRYLNLPEVTETKTRRNMVQSVPVRPLARA</sequence>
<evidence type="ECO:0000313" key="7">
    <source>
        <dbReference type="Proteomes" id="UP000887566"/>
    </source>
</evidence>
<keyword evidence="4 5" id="KW-0472">Membrane</keyword>
<evidence type="ECO:0000313" key="8">
    <source>
        <dbReference type="WBParaSite" id="PSAMB.scaffold556size47244.g6848.t1"/>
    </source>
</evidence>
<dbReference type="Pfam" id="PF10320">
    <property type="entry name" value="7TM_GPCR_Srsx"/>
    <property type="match status" value="1"/>
</dbReference>
<keyword evidence="7" id="KW-1185">Reference proteome</keyword>
<comment type="subcellular location">
    <subcellularLocation>
        <location evidence="1">Membrane</location>
    </subcellularLocation>
</comment>
<evidence type="ECO:0000256" key="4">
    <source>
        <dbReference type="ARBA" id="ARBA00023136"/>
    </source>
</evidence>
<evidence type="ECO:0000256" key="5">
    <source>
        <dbReference type="SAM" id="Phobius"/>
    </source>
</evidence>
<dbReference type="InterPro" id="IPR017452">
    <property type="entry name" value="GPCR_Rhodpsn_7TM"/>
</dbReference>
<feature type="transmembrane region" description="Helical" evidence="5">
    <location>
        <begin position="259"/>
        <end position="279"/>
    </location>
</feature>